<feature type="region of interest" description="Disordered" evidence="1">
    <location>
        <begin position="22"/>
        <end position="48"/>
    </location>
</feature>
<sequence length="356" mass="38993">MTRILLVLLFGLVTCATPSVADWSSPSNAPSKGDDHVTGVPTDDPRVGGDTIETATVIDLLPFTDTGNTCEFAHDYDEICPYGGSLSPDVVYVYTSYTFQGVDIDLCDSDYDTKVYVYDFDAGYGFGNPYACNDDGPCGVTGYQSYIQTVFEAGHTYYIVVDGYGNDCGEYHLGVFDIYIEYVTCPDSALEEGEEDCYDGYDDQFNGGCNTLPDPIFSTLNGTCEGEAFEVCGTAGTYLFEGLHYRDTDWYELDITEESTVTFMCTANFQLLIFMIDGNNGCEGLEMIDSDEASLFPDYAILEHTFTPGTYWFWVGPSVFDDVPCGSVYLMTISGYVGSATPVPATTWGSIKSAFR</sequence>
<feature type="compositionally biased region" description="Basic and acidic residues" evidence="1">
    <location>
        <begin position="32"/>
        <end position="47"/>
    </location>
</feature>
<name>A0ABV6YJK9_UNCEI</name>
<dbReference type="EMBL" id="JBHPKH010000020">
    <property type="protein sequence ID" value="MFC1572531.1"/>
    <property type="molecule type" value="Genomic_DNA"/>
</dbReference>
<organism evidence="3 4">
    <name type="scientific">Eiseniibacteriota bacterium</name>
    <dbReference type="NCBI Taxonomy" id="2212470"/>
    <lineage>
        <taxon>Bacteria</taxon>
        <taxon>Candidatus Eiseniibacteriota</taxon>
    </lineage>
</organism>
<accession>A0ABV6YJK9</accession>
<protein>
    <recommendedName>
        <fullName evidence="5">Peptidase C-terminal archaeal/bacterial domain-containing protein</fullName>
    </recommendedName>
</protein>
<keyword evidence="2" id="KW-0732">Signal</keyword>
<reference evidence="3 4" key="1">
    <citation type="submission" date="2024-09" db="EMBL/GenBank/DDBJ databases">
        <authorList>
            <person name="D'Angelo T."/>
        </authorList>
    </citation>
    <scope>NUCLEOTIDE SEQUENCE [LARGE SCALE GENOMIC DNA]</scope>
    <source>
        <strain evidence="3">SAG AM-320-E07</strain>
    </source>
</reference>
<dbReference type="Proteomes" id="UP001593833">
    <property type="component" value="Unassembled WGS sequence"/>
</dbReference>
<evidence type="ECO:0000256" key="2">
    <source>
        <dbReference type="SAM" id="SignalP"/>
    </source>
</evidence>
<gene>
    <name evidence="3" type="ORF">ACFL6M_02925</name>
</gene>
<evidence type="ECO:0008006" key="5">
    <source>
        <dbReference type="Google" id="ProtNLM"/>
    </source>
</evidence>
<comment type="caution">
    <text evidence="3">The sequence shown here is derived from an EMBL/GenBank/DDBJ whole genome shotgun (WGS) entry which is preliminary data.</text>
</comment>
<keyword evidence="4" id="KW-1185">Reference proteome</keyword>
<feature type="signal peptide" evidence="2">
    <location>
        <begin position="1"/>
        <end position="21"/>
    </location>
</feature>
<proteinExistence type="predicted"/>
<evidence type="ECO:0000313" key="3">
    <source>
        <dbReference type="EMBL" id="MFC1572531.1"/>
    </source>
</evidence>
<evidence type="ECO:0000256" key="1">
    <source>
        <dbReference type="SAM" id="MobiDB-lite"/>
    </source>
</evidence>
<feature type="chain" id="PRO_5045179898" description="Peptidase C-terminal archaeal/bacterial domain-containing protein" evidence="2">
    <location>
        <begin position="22"/>
        <end position="356"/>
    </location>
</feature>
<evidence type="ECO:0000313" key="4">
    <source>
        <dbReference type="Proteomes" id="UP001593833"/>
    </source>
</evidence>